<dbReference type="PANTHER" id="PTHR45266">
    <property type="entry name" value="OXALOACETATE DECARBOXYLASE ALPHA CHAIN"/>
    <property type="match status" value="1"/>
</dbReference>
<keyword evidence="4" id="KW-1185">Reference proteome</keyword>
<dbReference type="Proteomes" id="UP001208131">
    <property type="component" value="Unassembled WGS sequence"/>
</dbReference>
<dbReference type="PROSITE" id="PS50968">
    <property type="entry name" value="BIOTINYL_LIPOYL"/>
    <property type="match status" value="1"/>
</dbReference>
<dbReference type="AlphaFoldDB" id="A0AAE3LGU5"/>
<dbReference type="CDD" id="cd06850">
    <property type="entry name" value="biotinyl_domain"/>
    <property type="match status" value="1"/>
</dbReference>
<organism evidence="3 4">
    <name type="scientific">Hominimerdicola aceti</name>
    <dbReference type="NCBI Taxonomy" id="2981726"/>
    <lineage>
        <taxon>Bacteria</taxon>
        <taxon>Bacillati</taxon>
        <taxon>Bacillota</taxon>
        <taxon>Clostridia</taxon>
        <taxon>Eubacteriales</taxon>
        <taxon>Oscillospiraceae</taxon>
        <taxon>Hominimerdicola</taxon>
    </lineage>
</organism>
<sequence length="120" mass="11672">MKRYNITVNGKAYDVAVEEVGGSAAAAPVAAAPVAAAPAAPAPAAAPVADGTKVTAPMPGTILDIKVAVGDTVKSGQAICVLEAMKMENDVNAPCDGKVLSVNTTKGSAVETGAVLAVIG</sequence>
<evidence type="ECO:0000313" key="3">
    <source>
        <dbReference type="EMBL" id="MCU6704938.1"/>
    </source>
</evidence>
<gene>
    <name evidence="3" type="ORF">OCV57_03210</name>
</gene>
<dbReference type="EMBL" id="JAOQJZ010000002">
    <property type="protein sequence ID" value="MCU6704938.1"/>
    <property type="molecule type" value="Genomic_DNA"/>
</dbReference>
<name>A0AAE3LGU5_9FIRM</name>
<dbReference type="SUPFAM" id="SSF51230">
    <property type="entry name" value="Single hybrid motif"/>
    <property type="match status" value="1"/>
</dbReference>
<protein>
    <submittedName>
        <fullName evidence="3">Biotin/lipoyl-binding protein</fullName>
    </submittedName>
</protein>
<dbReference type="PANTHER" id="PTHR45266:SF3">
    <property type="entry name" value="OXALOACETATE DECARBOXYLASE ALPHA CHAIN"/>
    <property type="match status" value="1"/>
</dbReference>
<feature type="domain" description="Lipoyl-binding" evidence="2">
    <location>
        <begin position="41"/>
        <end position="120"/>
    </location>
</feature>
<dbReference type="InterPro" id="IPR000089">
    <property type="entry name" value="Biotin_lipoyl"/>
</dbReference>
<evidence type="ECO:0000313" key="4">
    <source>
        <dbReference type="Proteomes" id="UP001208131"/>
    </source>
</evidence>
<evidence type="ECO:0000259" key="2">
    <source>
        <dbReference type="PROSITE" id="PS50968"/>
    </source>
</evidence>
<dbReference type="FunFam" id="2.40.50.100:FF:000003">
    <property type="entry name" value="Acetyl-CoA carboxylase biotin carboxyl carrier protein"/>
    <property type="match status" value="1"/>
</dbReference>
<reference evidence="3 4" key="1">
    <citation type="journal article" date="2021" name="ISME Commun">
        <title>Automated analysis of genomic sequences facilitates high-throughput and comprehensive description of bacteria.</title>
        <authorList>
            <person name="Hitch T.C.A."/>
        </authorList>
    </citation>
    <scope>NUCLEOTIDE SEQUENCE [LARGE SCALE GENOMIC DNA]</scope>
    <source>
        <strain evidence="3 4">Sanger_31</strain>
    </source>
</reference>
<keyword evidence="1" id="KW-0092">Biotin</keyword>
<evidence type="ECO:0000256" key="1">
    <source>
        <dbReference type="ARBA" id="ARBA00023267"/>
    </source>
</evidence>
<dbReference type="InterPro" id="IPR050709">
    <property type="entry name" value="Biotin_Carboxyl_Carrier/Decarb"/>
</dbReference>
<accession>A0AAE3LGU5</accession>
<dbReference type="InterPro" id="IPR011053">
    <property type="entry name" value="Single_hybrid_motif"/>
</dbReference>
<dbReference type="RefSeq" id="WP_022288410.1">
    <property type="nucleotide sequence ID" value="NZ_JAOQJZ010000002.1"/>
</dbReference>
<proteinExistence type="predicted"/>
<dbReference type="Gene3D" id="2.40.50.100">
    <property type="match status" value="1"/>
</dbReference>
<dbReference type="PROSITE" id="PS00188">
    <property type="entry name" value="BIOTIN"/>
    <property type="match status" value="1"/>
</dbReference>
<comment type="caution">
    <text evidence="3">The sequence shown here is derived from an EMBL/GenBank/DDBJ whole genome shotgun (WGS) entry which is preliminary data.</text>
</comment>
<dbReference type="InterPro" id="IPR001882">
    <property type="entry name" value="Biotin_BS"/>
</dbReference>
<dbReference type="Pfam" id="PF00364">
    <property type="entry name" value="Biotin_lipoyl"/>
    <property type="match status" value="1"/>
</dbReference>